<proteinExistence type="inferred from homology"/>
<dbReference type="PROSITE" id="PS00913">
    <property type="entry name" value="ADH_IRON_1"/>
    <property type="match status" value="1"/>
</dbReference>
<dbReference type="InterPro" id="IPR016161">
    <property type="entry name" value="Ald_DH/histidinol_DH"/>
</dbReference>
<keyword evidence="5" id="KW-0511">Multifunctional enzyme</keyword>
<dbReference type="GO" id="GO:0006066">
    <property type="term" value="P:alcohol metabolic process"/>
    <property type="evidence" value="ECO:0007669"/>
    <property type="project" value="InterPro"/>
</dbReference>
<keyword evidence="2 8" id="KW-0560">Oxidoreductase</keyword>
<sequence length="886" mass="96814">MAEKKVVEVKAQAELTNEQIDAHVEELVGKALKALNEFEGFTQEQVDHIVAKCSVAGLDAHGILAEAAVKETGRGVFEDKAVKNLFACEYVTNNLRHLKTVGIINEDKLNGITEIAEPVGVVCGIVPTTNPTSTVIFKSLISLKTRNPIIFSFHPSAHECSVMAAKIIRDAAIKAGAPENCIQWLEMKSMYATEALMKHDGVATILATGGNAMVKAAYSCGKPALGVGAGNVPAYVEKSCVLLRAVNDIILSKSFDNGMICASEQAAIVDHEIYNEFIKEMKRFKVYFANAEEKAKLEKFMFGATAYSAEAPAAKLNAAVVGKPATWIAEQAGIKVPADTQIICAECKEVGVNEPLTREKLSPVLAILKAESTEDGIAKSAAMVEFNGLGHSAAIHTQNTEISKKFGFACKAIRVIENAPSTFGGIGSVYNAFIPSLTLGCGSYGRNSVSNNVSAVNLLNIKRIGRRNNNMQWVKLPPKIYFEKNSIKYLQDMKQIEKVMIVTDRGMYNLGYVKKIEDVLAGRRDKVDVELFFDVESDPSFDTVEKGLALMNNFKPDTIIALGGGSPMDAAKVMWLLYENPDVNFDDIKQKFMDIRKRAFRFPELGKKAKLVCIPTTSGTGSEVTPFAVITDTKENKKYPLTDYSLTPTVAIVDPELVMSLPASIAADTGIDVLTHAVEAYVSILASDFTDGWAKQAVKLVFDYLELSVKEGANHPCAREKMHNASTIAGMAFANAFLGMNHSLAHKIGGEFHIPHGRTNGILLPHVIRYNGSIPTKLNIWPKIENYKADVKYMELAQLIGLNPKTPAEGVQMFADACEELCQKVGVASNVKSQGIAKEAWDEAIHRMAMNAYEDQCTPANPRMPMVKDMEEILRTIWDYKSKFAK</sequence>
<dbReference type="InterPro" id="IPR001670">
    <property type="entry name" value="ADH_Fe/GldA"/>
</dbReference>
<dbReference type="PANTHER" id="PTHR11496">
    <property type="entry name" value="ALCOHOL DEHYDROGENASE"/>
    <property type="match status" value="1"/>
</dbReference>
<reference evidence="12" key="2">
    <citation type="submission" date="2021-04" db="EMBL/GenBank/DDBJ databases">
        <authorList>
            <person name="Gilroy R."/>
        </authorList>
    </citation>
    <scope>NUCLEOTIDE SEQUENCE</scope>
    <source>
        <strain evidence="12">A6-441</strain>
    </source>
</reference>
<evidence type="ECO:0000256" key="6">
    <source>
        <dbReference type="ARBA" id="ARBA00035641"/>
    </source>
</evidence>
<dbReference type="CDD" id="cd07122">
    <property type="entry name" value="ALDH_F20_ACDH"/>
    <property type="match status" value="1"/>
</dbReference>
<dbReference type="GO" id="GO:0004022">
    <property type="term" value="F:alcohol dehydrogenase (NAD+) activity"/>
    <property type="evidence" value="ECO:0007669"/>
    <property type="project" value="UniProtKB-UniRule"/>
</dbReference>
<evidence type="ECO:0000256" key="5">
    <source>
        <dbReference type="ARBA" id="ARBA00023268"/>
    </source>
</evidence>
<comment type="similarity">
    <text evidence="6 8">In the N-terminal section; belongs to the aldehyde dehydrogenase family.</text>
</comment>
<keyword evidence="4" id="KW-0520">NAD</keyword>
<comment type="cofactor">
    <cofactor evidence="1">
        <name>Fe(2+)</name>
        <dbReference type="ChEBI" id="CHEBI:29033"/>
    </cofactor>
</comment>
<dbReference type="Gene3D" id="3.40.309.10">
    <property type="entry name" value="Aldehyde Dehydrogenase, Chain A, domain 2"/>
    <property type="match status" value="1"/>
</dbReference>
<dbReference type="FunFam" id="1.20.1090.10:FF:000001">
    <property type="entry name" value="Aldehyde-alcohol dehydrogenase"/>
    <property type="match status" value="1"/>
</dbReference>
<evidence type="ECO:0000259" key="10">
    <source>
        <dbReference type="Pfam" id="PF00465"/>
    </source>
</evidence>
<comment type="similarity">
    <text evidence="7 8">In the C-terminal section; belongs to the iron-containing alcohol dehydrogenase family.</text>
</comment>
<protein>
    <recommendedName>
        <fullName evidence="8">Aldehyde-alcohol dehydrogenase</fullName>
    </recommendedName>
</protein>
<name>A0A9E2L026_9FUSO</name>
<dbReference type="SUPFAM" id="SSF53720">
    <property type="entry name" value="ALDH-like"/>
    <property type="match status" value="1"/>
</dbReference>
<dbReference type="Pfam" id="PF00465">
    <property type="entry name" value="Fe-ADH"/>
    <property type="match status" value="1"/>
</dbReference>
<dbReference type="GO" id="GO:0015976">
    <property type="term" value="P:carbon utilization"/>
    <property type="evidence" value="ECO:0007669"/>
    <property type="project" value="InterPro"/>
</dbReference>
<dbReference type="InterPro" id="IPR012079">
    <property type="entry name" value="Bifunc_Ald-ADH"/>
</dbReference>
<dbReference type="CDD" id="cd08178">
    <property type="entry name" value="AAD_C"/>
    <property type="match status" value="1"/>
</dbReference>
<dbReference type="FunFam" id="3.40.50.1970:FF:000002">
    <property type="entry name" value="Aldehyde-alcohol dehydrogenase"/>
    <property type="match status" value="1"/>
</dbReference>
<dbReference type="InterPro" id="IPR039697">
    <property type="entry name" value="Alcohol_dehydrogenase_Fe"/>
</dbReference>
<evidence type="ECO:0000256" key="3">
    <source>
        <dbReference type="ARBA" id="ARBA00023004"/>
    </source>
</evidence>
<feature type="domain" description="Fe-containing alcohol dehydrogenase-like C-terminal" evidence="11">
    <location>
        <begin position="667"/>
        <end position="877"/>
    </location>
</feature>
<evidence type="ECO:0000259" key="9">
    <source>
        <dbReference type="Pfam" id="PF00171"/>
    </source>
</evidence>
<dbReference type="Pfam" id="PF00171">
    <property type="entry name" value="Aldedh"/>
    <property type="match status" value="1"/>
</dbReference>
<dbReference type="NCBIfam" id="NF010378">
    <property type="entry name" value="PRK13805.1"/>
    <property type="match status" value="1"/>
</dbReference>
<reference evidence="12" key="1">
    <citation type="journal article" date="2021" name="PeerJ">
        <title>Extensive microbial diversity within the chicken gut microbiome revealed by metagenomics and culture.</title>
        <authorList>
            <person name="Gilroy R."/>
            <person name="Ravi A."/>
            <person name="Getino M."/>
            <person name="Pursley I."/>
            <person name="Horton D.L."/>
            <person name="Alikhan N.F."/>
            <person name="Baker D."/>
            <person name="Gharbi K."/>
            <person name="Hall N."/>
            <person name="Watson M."/>
            <person name="Adriaenssens E.M."/>
            <person name="Foster-Nyarko E."/>
            <person name="Jarju S."/>
            <person name="Secka A."/>
            <person name="Antonio M."/>
            <person name="Oren A."/>
            <person name="Chaudhuri R.R."/>
            <person name="La Ragione R."/>
            <person name="Hildebrand F."/>
            <person name="Pallen M.J."/>
        </authorList>
    </citation>
    <scope>NUCLEOTIDE SEQUENCE</scope>
    <source>
        <strain evidence="12">A6-441</strain>
    </source>
</reference>
<dbReference type="Pfam" id="PF25137">
    <property type="entry name" value="ADH_Fe_C"/>
    <property type="match status" value="1"/>
</dbReference>
<dbReference type="EMBL" id="JAHLFN010000082">
    <property type="protein sequence ID" value="MBU3843187.1"/>
    <property type="molecule type" value="Genomic_DNA"/>
</dbReference>
<accession>A0A9E2L026</accession>
<gene>
    <name evidence="12" type="primary">adhE</name>
    <name evidence="12" type="synonym">adhC</name>
    <name evidence="12" type="ORF">IAA47_09455</name>
</gene>
<evidence type="ECO:0000256" key="8">
    <source>
        <dbReference type="PIRNR" id="PIRNR000111"/>
    </source>
</evidence>
<feature type="domain" description="Alcohol dehydrogenase iron-type/glycerol dehydrogenase GldA" evidence="10">
    <location>
        <begin position="477"/>
        <end position="655"/>
    </location>
</feature>
<evidence type="ECO:0000313" key="12">
    <source>
        <dbReference type="EMBL" id="MBU3843187.1"/>
    </source>
</evidence>
<dbReference type="InterPro" id="IPR034789">
    <property type="entry name" value="AAD_C"/>
</dbReference>
<dbReference type="PANTHER" id="PTHR11496:SF83">
    <property type="entry name" value="HYDROXYACID-OXOACID TRANSHYDROGENASE, MITOCHONDRIAL"/>
    <property type="match status" value="1"/>
</dbReference>
<evidence type="ECO:0000256" key="7">
    <source>
        <dbReference type="ARBA" id="ARBA00035645"/>
    </source>
</evidence>
<dbReference type="Proteomes" id="UP000724657">
    <property type="component" value="Unassembled WGS sequence"/>
</dbReference>
<evidence type="ECO:0000259" key="11">
    <source>
        <dbReference type="Pfam" id="PF25137"/>
    </source>
</evidence>
<dbReference type="Gene3D" id="3.40.605.10">
    <property type="entry name" value="Aldehyde Dehydrogenase, Chain A, domain 1"/>
    <property type="match status" value="1"/>
</dbReference>
<dbReference type="InterPro" id="IPR056798">
    <property type="entry name" value="ADH_Fe_C"/>
</dbReference>
<keyword evidence="3" id="KW-0408">Iron</keyword>
<dbReference type="AlphaFoldDB" id="A0A9E2L026"/>
<evidence type="ECO:0000256" key="2">
    <source>
        <dbReference type="ARBA" id="ARBA00023002"/>
    </source>
</evidence>
<evidence type="ECO:0000313" key="13">
    <source>
        <dbReference type="Proteomes" id="UP000724657"/>
    </source>
</evidence>
<evidence type="ECO:0000256" key="4">
    <source>
        <dbReference type="ARBA" id="ARBA00023027"/>
    </source>
</evidence>
<dbReference type="InterPro" id="IPR015590">
    <property type="entry name" value="Aldehyde_DH_dom"/>
</dbReference>
<dbReference type="SUPFAM" id="SSF56796">
    <property type="entry name" value="Dehydroquinate synthase-like"/>
    <property type="match status" value="1"/>
</dbReference>
<dbReference type="InterPro" id="IPR016163">
    <property type="entry name" value="Ald_DH_C"/>
</dbReference>
<dbReference type="Gene3D" id="1.20.1090.10">
    <property type="entry name" value="Dehydroquinate synthase-like - alpha domain"/>
    <property type="match status" value="1"/>
</dbReference>
<dbReference type="GO" id="GO:0046872">
    <property type="term" value="F:metal ion binding"/>
    <property type="evidence" value="ECO:0007669"/>
    <property type="project" value="InterPro"/>
</dbReference>
<organism evidence="12 13">
    <name type="scientific">Candidatus Fusobacterium pullicola</name>
    <dbReference type="NCBI Taxonomy" id="2838601"/>
    <lineage>
        <taxon>Bacteria</taxon>
        <taxon>Fusobacteriati</taxon>
        <taxon>Fusobacteriota</taxon>
        <taxon>Fusobacteriia</taxon>
        <taxon>Fusobacteriales</taxon>
        <taxon>Fusobacteriaceae</taxon>
        <taxon>Fusobacterium</taxon>
    </lineage>
</organism>
<dbReference type="GO" id="GO:0008774">
    <property type="term" value="F:acetaldehyde dehydrogenase (acetylating) activity"/>
    <property type="evidence" value="ECO:0007669"/>
    <property type="project" value="UniProtKB-UniRule"/>
</dbReference>
<dbReference type="InterPro" id="IPR018211">
    <property type="entry name" value="ADH_Fe_CS"/>
</dbReference>
<dbReference type="Gene3D" id="3.40.50.1970">
    <property type="match status" value="1"/>
</dbReference>
<dbReference type="InterPro" id="IPR016162">
    <property type="entry name" value="Ald_DH_N"/>
</dbReference>
<dbReference type="PIRSF" id="PIRSF000111">
    <property type="entry name" value="ALDH_ADH"/>
    <property type="match status" value="1"/>
</dbReference>
<evidence type="ECO:0000256" key="1">
    <source>
        <dbReference type="ARBA" id="ARBA00001954"/>
    </source>
</evidence>
<feature type="domain" description="Aldehyde dehydrogenase" evidence="9">
    <location>
        <begin position="21"/>
        <end position="283"/>
    </location>
</feature>
<comment type="caution">
    <text evidence="12">The sequence shown here is derived from an EMBL/GenBank/DDBJ whole genome shotgun (WGS) entry which is preliminary data.</text>
</comment>